<dbReference type="GO" id="GO:0045048">
    <property type="term" value="P:protein insertion into ER membrane"/>
    <property type="evidence" value="ECO:0007669"/>
    <property type="project" value="InterPro"/>
</dbReference>
<proteinExistence type="inferred from homology"/>
<dbReference type="EMBL" id="GDJX01021560">
    <property type="protein sequence ID" value="JAT46376.1"/>
    <property type="molecule type" value="Transcribed_RNA"/>
</dbReference>
<evidence type="ECO:0000256" key="3">
    <source>
        <dbReference type="ARBA" id="ARBA00022692"/>
    </source>
</evidence>
<dbReference type="AlphaFoldDB" id="A0A1D1XVF8"/>
<dbReference type="GO" id="GO:0005789">
    <property type="term" value="C:endoplasmic reticulum membrane"/>
    <property type="evidence" value="ECO:0007669"/>
    <property type="project" value="InterPro"/>
</dbReference>
<dbReference type="PANTHER" id="PTHR13193:SF0">
    <property type="entry name" value="PAT COMPLEX SUBUNIT ASTERIX"/>
    <property type="match status" value="1"/>
</dbReference>
<comment type="similarity">
    <text evidence="2">Belongs to the Asterix family.</text>
</comment>
<feature type="non-terminal residue" evidence="7">
    <location>
        <position position="1"/>
    </location>
</feature>
<comment type="subcellular location">
    <subcellularLocation>
        <location evidence="1">Membrane</location>
    </subcellularLocation>
</comment>
<dbReference type="GO" id="GO:0044183">
    <property type="term" value="F:protein folding chaperone"/>
    <property type="evidence" value="ECO:0007669"/>
    <property type="project" value="InterPro"/>
</dbReference>
<evidence type="ECO:0000256" key="2">
    <source>
        <dbReference type="ARBA" id="ARBA00009066"/>
    </source>
</evidence>
<evidence type="ECO:0000313" key="7">
    <source>
        <dbReference type="EMBL" id="JAT46376.1"/>
    </source>
</evidence>
<reference evidence="7" key="1">
    <citation type="submission" date="2015-07" db="EMBL/GenBank/DDBJ databases">
        <title>Transcriptome Assembly of Anthurium amnicola.</title>
        <authorList>
            <person name="Suzuki J."/>
        </authorList>
    </citation>
    <scope>NUCLEOTIDE SEQUENCE</scope>
</reference>
<accession>A0A1D1XVF8</accession>
<evidence type="ECO:0000256" key="6">
    <source>
        <dbReference type="SAM" id="Phobius"/>
    </source>
</evidence>
<dbReference type="Pfam" id="PF03669">
    <property type="entry name" value="ASTER"/>
    <property type="match status" value="1"/>
</dbReference>
<organism evidence="7">
    <name type="scientific">Anthurium amnicola</name>
    <dbReference type="NCBI Taxonomy" id="1678845"/>
    <lineage>
        <taxon>Eukaryota</taxon>
        <taxon>Viridiplantae</taxon>
        <taxon>Streptophyta</taxon>
        <taxon>Embryophyta</taxon>
        <taxon>Tracheophyta</taxon>
        <taxon>Spermatophyta</taxon>
        <taxon>Magnoliopsida</taxon>
        <taxon>Liliopsida</taxon>
        <taxon>Araceae</taxon>
        <taxon>Pothoideae</taxon>
        <taxon>Potheae</taxon>
        <taxon>Anthurium</taxon>
    </lineage>
</organism>
<feature type="transmembrane region" description="Helical" evidence="6">
    <location>
        <begin position="82"/>
        <end position="103"/>
    </location>
</feature>
<gene>
    <name evidence="7" type="primary">K10B2.4</name>
    <name evidence="7" type="ORF">g.7165</name>
</gene>
<keyword evidence="5 6" id="KW-0472">Membrane</keyword>
<evidence type="ECO:0000256" key="4">
    <source>
        <dbReference type="ARBA" id="ARBA00022989"/>
    </source>
</evidence>
<keyword evidence="4 6" id="KW-1133">Transmembrane helix</keyword>
<name>A0A1D1XVF8_9ARAE</name>
<evidence type="ECO:0000256" key="5">
    <source>
        <dbReference type="ARBA" id="ARBA00023136"/>
    </source>
</evidence>
<evidence type="ECO:0000256" key="1">
    <source>
        <dbReference type="ARBA" id="ARBA00004370"/>
    </source>
</evidence>
<dbReference type="InterPro" id="IPR005351">
    <property type="entry name" value="ASTER"/>
</dbReference>
<protein>
    <submittedName>
        <fullName evidence="7">Protein Asterix</fullName>
    </submittedName>
</protein>
<sequence length="113" mass="12411">KMSTTSDPKRPNAVVPYSPLVKHIDEIDPDLYGTFSLMLSTVGLIFKIKWASWAAFIFGIISMTNEKTSDQDPNAGRTSFTSLLFASSGLAINYMYLFMGIPVPASPLDNNKS</sequence>
<feature type="transmembrane region" description="Helical" evidence="6">
    <location>
        <begin position="37"/>
        <end position="61"/>
    </location>
</feature>
<keyword evidence="3 6" id="KW-0812">Transmembrane</keyword>
<dbReference type="PANTHER" id="PTHR13193">
    <property type="entry name" value="CGI-140"/>
    <property type="match status" value="1"/>
</dbReference>